<evidence type="ECO:0000256" key="2">
    <source>
        <dbReference type="SAM" id="SignalP"/>
    </source>
</evidence>
<feature type="chain" id="PRO_5046654386" evidence="2">
    <location>
        <begin position="25"/>
        <end position="156"/>
    </location>
</feature>
<evidence type="ECO:0000313" key="4">
    <source>
        <dbReference type="Proteomes" id="UP001145742"/>
    </source>
</evidence>
<feature type="region of interest" description="Disordered" evidence="1">
    <location>
        <begin position="37"/>
        <end position="133"/>
    </location>
</feature>
<sequence length="156" mass="17110">MKGKCSGSPRGVQLTATCWALATAYPTLLGVVQHCQEEEKRSRSAGTMSTQTTAEPEKKRNKSTSTMSTRTTAEPEGKGDTSTSTMSTQTTEELEGQQKPISVAPVQKRKSKTKSVHVVNDEEEAGSSPQADQMEPEIITWFLSVGELRELRREFT</sequence>
<proteinExistence type="predicted"/>
<organism evidence="3 4">
    <name type="scientific">Willisornis vidua</name>
    <name type="common">Xingu scale-backed antbird</name>
    <dbReference type="NCBI Taxonomy" id="1566151"/>
    <lineage>
        <taxon>Eukaryota</taxon>
        <taxon>Metazoa</taxon>
        <taxon>Chordata</taxon>
        <taxon>Craniata</taxon>
        <taxon>Vertebrata</taxon>
        <taxon>Euteleostomi</taxon>
        <taxon>Archelosauria</taxon>
        <taxon>Archosauria</taxon>
        <taxon>Dinosauria</taxon>
        <taxon>Saurischia</taxon>
        <taxon>Theropoda</taxon>
        <taxon>Coelurosauria</taxon>
        <taxon>Aves</taxon>
        <taxon>Neognathae</taxon>
        <taxon>Neoaves</taxon>
        <taxon>Telluraves</taxon>
        <taxon>Australaves</taxon>
        <taxon>Passeriformes</taxon>
        <taxon>Thamnophilidae</taxon>
        <taxon>Willisornis</taxon>
    </lineage>
</organism>
<feature type="compositionally biased region" description="Polar residues" evidence="1">
    <location>
        <begin position="44"/>
        <end position="54"/>
    </location>
</feature>
<keyword evidence="2" id="KW-0732">Signal</keyword>
<evidence type="ECO:0000256" key="1">
    <source>
        <dbReference type="SAM" id="MobiDB-lite"/>
    </source>
</evidence>
<protein>
    <submittedName>
        <fullName evidence="3">Uncharacterized protein</fullName>
    </submittedName>
</protein>
<feature type="compositionally biased region" description="Polar residues" evidence="1">
    <location>
        <begin position="63"/>
        <end position="72"/>
    </location>
</feature>
<evidence type="ECO:0000313" key="3">
    <source>
        <dbReference type="EMBL" id="KAJ7418037.1"/>
    </source>
</evidence>
<comment type="caution">
    <text evidence="3">The sequence shown here is derived from an EMBL/GenBank/DDBJ whole genome shotgun (WGS) entry which is preliminary data.</text>
</comment>
<gene>
    <name evidence="3" type="ORF">WISP_61170</name>
</gene>
<name>A0ABQ9DBT7_9PASS</name>
<dbReference type="EMBL" id="WHWB01033704">
    <property type="protein sequence ID" value="KAJ7418037.1"/>
    <property type="molecule type" value="Genomic_DNA"/>
</dbReference>
<keyword evidence="4" id="KW-1185">Reference proteome</keyword>
<dbReference type="Proteomes" id="UP001145742">
    <property type="component" value="Unassembled WGS sequence"/>
</dbReference>
<feature type="compositionally biased region" description="Low complexity" evidence="1">
    <location>
        <begin position="81"/>
        <end position="91"/>
    </location>
</feature>
<accession>A0ABQ9DBT7</accession>
<reference evidence="3" key="1">
    <citation type="submission" date="2019-10" db="EMBL/GenBank/DDBJ databases">
        <authorList>
            <person name="Soares A.E.R."/>
            <person name="Aleixo A."/>
            <person name="Schneider P."/>
            <person name="Miyaki C.Y."/>
            <person name="Schneider M.P."/>
            <person name="Mello C."/>
            <person name="Vasconcelos A.T.R."/>
        </authorList>
    </citation>
    <scope>NUCLEOTIDE SEQUENCE</scope>
    <source>
        <tissue evidence="3">Muscle</tissue>
    </source>
</reference>
<feature type="signal peptide" evidence="2">
    <location>
        <begin position="1"/>
        <end position="24"/>
    </location>
</feature>